<dbReference type="Gene3D" id="3.30.420.10">
    <property type="entry name" value="Ribonuclease H-like superfamily/Ribonuclease H"/>
    <property type="match status" value="1"/>
</dbReference>
<feature type="domain" description="Exonuclease" evidence="8">
    <location>
        <begin position="298"/>
        <end position="457"/>
    </location>
</feature>
<keyword evidence="4" id="KW-0378">Hydrolase</keyword>
<evidence type="ECO:0000256" key="4">
    <source>
        <dbReference type="ARBA" id="ARBA00022801"/>
    </source>
</evidence>
<dbReference type="EMBL" id="CANHGI010000002">
    <property type="protein sequence ID" value="CAI5442117.1"/>
    <property type="molecule type" value="Genomic_DNA"/>
</dbReference>
<feature type="region of interest" description="Disordered" evidence="7">
    <location>
        <begin position="109"/>
        <end position="135"/>
    </location>
</feature>
<dbReference type="InterPro" id="IPR047021">
    <property type="entry name" value="REXO1/3/4-like"/>
</dbReference>
<gene>
    <name evidence="9" type="ORF">CAMP_LOCUS4754</name>
</gene>
<dbReference type="InterPro" id="IPR012337">
    <property type="entry name" value="RNaseH-like_sf"/>
</dbReference>
<evidence type="ECO:0000256" key="1">
    <source>
        <dbReference type="ARBA" id="ARBA00004123"/>
    </source>
</evidence>
<proteinExistence type="inferred from homology"/>
<sequence length="457" mass="52121">MSIPSTSMFFQSQPPSWNDVQETEVSPRTSQEHINDAFSGMTMFDPTEQPQALQQQMHFQSMQPVLYTAEQLQYIAVCQYRQKLYLEFVRQQQWQLMLQNQQFAETLSMGSPTSSLTSSNSSSYENLSNASSTSPVEHNGTIYYSNPNDVTEMTYRDVYTYLWRKYKTSSEKLIKWGYPYFEDGKTSVTIQSTEFDADKNIWVAVSEKLRNCCRCKIVFKYLKNGRKSQGVCIYHPRSAKLDREIGARIHECCNEFEGKSKGCTKSPVHVYDQMQNTELETFVQTPISDGLEDVRNYNIFGMDCEMVYTKLGPAIARVSICNLSGDVVMDTLVKPPGEILDANTLYSGLTKEQIEKEAKISLEECHQEMFKYINEKTILIGHSLESDLKALRLSHLTIIDTAIACQSGKFKPSLRTLAQKYLQKSIQVDNPLNIGHDSIEDARTCVQIINKMSGLTN</sequence>
<dbReference type="GO" id="GO:0005634">
    <property type="term" value="C:nucleus"/>
    <property type="evidence" value="ECO:0007669"/>
    <property type="project" value="UniProtKB-SubCell"/>
</dbReference>
<evidence type="ECO:0000259" key="8">
    <source>
        <dbReference type="SMART" id="SM00479"/>
    </source>
</evidence>
<evidence type="ECO:0000256" key="2">
    <source>
        <dbReference type="ARBA" id="ARBA00006357"/>
    </source>
</evidence>
<keyword evidence="5" id="KW-0269">Exonuclease</keyword>
<name>A0A9P1MWD3_9PELO</name>
<reference evidence="9" key="1">
    <citation type="submission" date="2022-11" db="EMBL/GenBank/DDBJ databases">
        <authorList>
            <person name="Kikuchi T."/>
        </authorList>
    </citation>
    <scope>NUCLEOTIDE SEQUENCE</scope>
    <source>
        <strain evidence="9">PS1010</strain>
    </source>
</reference>
<keyword evidence="10" id="KW-1185">Reference proteome</keyword>
<evidence type="ECO:0000256" key="5">
    <source>
        <dbReference type="ARBA" id="ARBA00022839"/>
    </source>
</evidence>
<dbReference type="FunFam" id="3.30.420.10:FF:000031">
    <property type="entry name" value="RNA exonuclease 1"/>
    <property type="match status" value="1"/>
</dbReference>
<feature type="compositionally biased region" description="Low complexity" evidence="7">
    <location>
        <begin position="109"/>
        <end position="134"/>
    </location>
</feature>
<dbReference type="PANTHER" id="PTHR12801:SF115">
    <property type="entry name" value="FI18136P1-RELATED"/>
    <property type="match status" value="1"/>
</dbReference>
<accession>A0A9P1MWD3</accession>
<evidence type="ECO:0000256" key="3">
    <source>
        <dbReference type="ARBA" id="ARBA00022722"/>
    </source>
</evidence>
<dbReference type="SMART" id="SM00479">
    <property type="entry name" value="EXOIII"/>
    <property type="match status" value="1"/>
</dbReference>
<evidence type="ECO:0000313" key="9">
    <source>
        <dbReference type="EMBL" id="CAI5442117.1"/>
    </source>
</evidence>
<dbReference type="GO" id="GO:0003676">
    <property type="term" value="F:nucleic acid binding"/>
    <property type="evidence" value="ECO:0007669"/>
    <property type="project" value="InterPro"/>
</dbReference>
<dbReference type="InterPro" id="IPR036397">
    <property type="entry name" value="RNaseH_sf"/>
</dbReference>
<feature type="region of interest" description="Disordered" evidence="7">
    <location>
        <begin position="1"/>
        <end position="26"/>
    </location>
</feature>
<evidence type="ECO:0000313" key="10">
    <source>
        <dbReference type="Proteomes" id="UP001152747"/>
    </source>
</evidence>
<protein>
    <recommendedName>
        <fullName evidence="8">Exonuclease domain-containing protein</fullName>
    </recommendedName>
</protein>
<keyword evidence="3" id="KW-0540">Nuclease</keyword>
<dbReference type="CDD" id="cd06145">
    <property type="entry name" value="REX1_like"/>
    <property type="match status" value="1"/>
</dbReference>
<evidence type="ECO:0000256" key="7">
    <source>
        <dbReference type="SAM" id="MobiDB-lite"/>
    </source>
</evidence>
<dbReference type="GO" id="GO:0004527">
    <property type="term" value="F:exonuclease activity"/>
    <property type="evidence" value="ECO:0007669"/>
    <property type="project" value="UniProtKB-KW"/>
</dbReference>
<dbReference type="InterPro" id="IPR013520">
    <property type="entry name" value="Ribonucl_H"/>
</dbReference>
<dbReference type="Proteomes" id="UP001152747">
    <property type="component" value="Unassembled WGS sequence"/>
</dbReference>
<evidence type="ECO:0000256" key="6">
    <source>
        <dbReference type="ARBA" id="ARBA00023242"/>
    </source>
</evidence>
<comment type="similarity">
    <text evidence="2">Belongs to the REXO1/REXO3 family.</text>
</comment>
<dbReference type="AlphaFoldDB" id="A0A9P1MWD3"/>
<comment type="caution">
    <text evidence="9">The sequence shown here is derived from an EMBL/GenBank/DDBJ whole genome shotgun (WGS) entry which is preliminary data.</text>
</comment>
<dbReference type="InterPro" id="IPR034922">
    <property type="entry name" value="REX1-like_exo"/>
</dbReference>
<organism evidence="9 10">
    <name type="scientific">Caenorhabditis angaria</name>
    <dbReference type="NCBI Taxonomy" id="860376"/>
    <lineage>
        <taxon>Eukaryota</taxon>
        <taxon>Metazoa</taxon>
        <taxon>Ecdysozoa</taxon>
        <taxon>Nematoda</taxon>
        <taxon>Chromadorea</taxon>
        <taxon>Rhabditida</taxon>
        <taxon>Rhabditina</taxon>
        <taxon>Rhabditomorpha</taxon>
        <taxon>Rhabditoidea</taxon>
        <taxon>Rhabditidae</taxon>
        <taxon>Peloderinae</taxon>
        <taxon>Caenorhabditis</taxon>
    </lineage>
</organism>
<dbReference type="OrthoDB" id="206335at2759"/>
<dbReference type="GO" id="GO:0010629">
    <property type="term" value="P:negative regulation of gene expression"/>
    <property type="evidence" value="ECO:0007669"/>
    <property type="project" value="UniProtKB-ARBA"/>
</dbReference>
<dbReference type="PANTHER" id="PTHR12801">
    <property type="entry name" value="RNA EXONUCLEASE REXO1 / RECO3 FAMILY MEMBER-RELATED"/>
    <property type="match status" value="1"/>
</dbReference>
<comment type="subcellular location">
    <subcellularLocation>
        <location evidence="1">Nucleus</location>
    </subcellularLocation>
</comment>
<dbReference type="Pfam" id="PF00929">
    <property type="entry name" value="RNase_T"/>
    <property type="match status" value="1"/>
</dbReference>
<keyword evidence="6" id="KW-0539">Nucleus</keyword>
<dbReference type="SUPFAM" id="SSF53098">
    <property type="entry name" value="Ribonuclease H-like"/>
    <property type="match status" value="1"/>
</dbReference>